<dbReference type="GO" id="GO:0004146">
    <property type="term" value="F:dihydrofolate reductase activity"/>
    <property type="evidence" value="ECO:0007669"/>
    <property type="project" value="UniProtKB-EC"/>
</dbReference>
<dbReference type="Proteomes" id="UP000824132">
    <property type="component" value="Unassembled WGS sequence"/>
</dbReference>
<evidence type="ECO:0000313" key="9">
    <source>
        <dbReference type="Proteomes" id="UP000824132"/>
    </source>
</evidence>
<reference evidence="8" key="2">
    <citation type="submission" date="2021-04" db="EMBL/GenBank/DDBJ databases">
        <authorList>
            <person name="Gilroy R."/>
        </authorList>
    </citation>
    <scope>NUCLEOTIDE SEQUENCE</scope>
    <source>
        <strain evidence="8">CHK187-5294</strain>
    </source>
</reference>
<keyword evidence="6" id="KW-0560">Oxidoreductase</keyword>
<dbReference type="EMBL" id="DXCL01000026">
    <property type="protein sequence ID" value="HIZ03482.1"/>
    <property type="molecule type" value="Genomic_DNA"/>
</dbReference>
<dbReference type="PANTHER" id="PTHR48069:SF3">
    <property type="entry name" value="DIHYDROFOLATE REDUCTASE"/>
    <property type="match status" value="1"/>
</dbReference>
<dbReference type="SUPFAM" id="SSF53597">
    <property type="entry name" value="Dihydrofolate reductase-like"/>
    <property type="match status" value="1"/>
</dbReference>
<dbReference type="InterPro" id="IPR001796">
    <property type="entry name" value="DHFR_dom"/>
</dbReference>
<dbReference type="CDD" id="cd00209">
    <property type="entry name" value="DHFR"/>
    <property type="match status" value="1"/>
</dbReference>
<gene>
    <name evidence="8" type="ORF">H9727_04275</name>
</gene>
<dbReference type="GO" id="GO:0050661">
    <property type="term" value="F:NADP binding"/>
    <property type="evidence" value="ECO:0007669"/>
    <property type="project" value="InterPro"/>
</dbReference>
<dbReference type="PANTHER" id="PTHR48069">
    <property type="entry name" value="DIHYDROFOLATE REDUCTASE"/>
    <property type="match status" value="1"/>
</dbReference>
<dbReference type="Gene3D" id="3.40.430.10">
    <property type="entry name" value="Dihydrofolate Reductase, subunit A"/>
    <property type="match status" value="1"/>
</dbReference>
<comment type="similarity">
    <text evidence="2">Belongs to the dihydrofolate reductase family.</text>
</comment>
<evidence type="ECO:0000256" key="6">
    <source>
        <dbReference type="ARBA" id="ARBA00023002"/>
    </source>
</evidence>
<dbReference type="InterPro" id="IPR012259">
    <property type="entry name" value="DHFR"/>
</dbReference>
<evidence type="ECO:0000259" key="7">
    <source>
        <dbReference type="PROSITE" id="PS51330"/>
    </source>
</evidence>
<keyword evidence="4" id="KW-0554">One-carbon metabolism</keyword>
<dbReference type="AlphaFoldDB" id="A0A9D2IE89"/>
<evidence type="ECO:0000256" key="2">
    <source>
        <dbReference type="ARBA" id="ARBA00009539"/>
    </source>
</evidence>
<dbReference type="GO" id="GO:0046655">
    <property type="term" value="P:folic acid metabolic process"/>
    <property type="evidence" value="ECO:0007669"/>
    <property type="project" value="TreeGrafter"/>
</dbReference>
<protein>
    <recommendedName>
        <fullName evidence="3">dihydrofolate reductase</fullName>
        <ecNumber evidence="3">1.5.1.3</ecNumber>
    </recommendedName>
</protein>
<dbReference type="Pfam" id="PF00186">
    <property type="entry name" value="DHFR_1"/>
    <property type="match status" value="1"/>
</dbReference>
<evidence type="ECO:0000256" key="4">
    <source>
        <dbReference type="ARBA" id="ARBA00022563"/>
    </source>
</evidence>
<evidence type="ECO:0000256" key="1">
    <source>
        <dbReference type="ARBA" id="ARBA00004903"/>
    </source>
</evidence>
<accession>A0A9D2IE89</accession>
<dbReference type="EC" id="1.5.1.3" evidence="3"/>
<organism evidence="8 9">
    <name type="scientific">Candidatus Borkfalkia avistercoris</name>
    <dbReference type="NCBI Taxonomy" id="2838504"/>
    <lineage>
        <taxon>Bacteria</taxon>
        <taxon>Bacillati</taxon>
        <taxon>Bacillota</taxon>
        <taxon>Clostridia</taxon>
        <taxon>Christensenellales</taxon>
        <taxon>Christensenellaceae</taxon>
        <taxon>Candidatus Borkfalkia</taxon>
    </lineage>
</organism>
<evidence type="ECO:0000256" key="5">
    <source>
        <dbReference type="ARBA" id="ARBA00022857"/>
    </source>
</evidence>
<dbReference type="GO" id="GO:0006730">
    <property type="term" value="P:one-carbon metabolic process"/>
    <property type="evidence" value="ECO:0007669"/>
    <property type="project" value="UniProtKB-KW"/>
</dbReference>
<proteinExistence type="inferred from homology"/>
<name>A0A9D2IE89_9FIRM</name>
<evidence type="ECO:0000313" key="8">
    <source>
        <dbReference type="EMBL" id="HIZ03482.1"/>
    </source>
</evidence>
<dbReference type="PRINTS" id="PR00070">
    <property type="entry name" value="DHFR"/>
</dbReference>
<dbReference type="GO" id="GO:0046654">
    <property type="term" value="P:tetrahydrofolate biosynthetic process"/>
    <property type="evidence" value="ECO:0007669"/>
    <property type="project" value="InterPro"/>
</dbReference>
<comment type="caution">
    <text evidence="8">The sequence shown here is derived from an EMBL/GenBank/DDBJ whole genome shotgun (WGS) entry which is preliminary data.</text>
</comment>
<dbReference type="GO" id="GO:0046452">
    <property type="term" value="P:dihydrofolate metabolic process"/>
    <property type="evidence" value="ECO:0007669"/>
    <property type="project" value="TreeGrafter"/>
</dbReference>
<reference evidence="8" key="1">
    <citation type="journal article" date="2021" name="PeerJ">
        <title>Extensive microbial diversity within the chicken gut microbiome revealed by metagenomics and culture.</title>
        <authorList>
            <person name="Gilroy R."/>
            <person name="Ravi A."/>
            <person name="Getino M."/>
            <person name="Pursley I."/>
            <person name="Horton D.L."/>
            <person name="Alikhan N.F."/>
            <person name="Baker D."/>
            <person name="Gharbi K."/>
            <person name="Hall N."/>
            <person name="Watson M."/>
            <person name="Adriaenssens E.M."/>
            <person name="Foster-Nyarko E."/>
            <person name="Jarju S."/>
            <person name="Secka A."/>
            <person name="Antonio M."/>
            <person name="Oren A."/>
            <person name="Chaudhuri R.R."/>
            <person name="La Ragione R."/>
            <person name="Hildebrand F."/>
            <person name="Pallen M.J."/>
        </authorList>
    </citation>
    <scope>NUCLEOTIDE SEQUENCE</scope>
    <source>
        <strain evidence="8">CHK187-5294</strain>
    </source>
</reference>
<dbReference type="InterPro" id="IPR024072">
    <property type="entry name" value="DHFR-like_dom_sf"/>
</dbReference>
<evidence type="ECO:0000256" key="3">
    <source>
        <dbReference type="ARBA" id="ARBA00012856"/>
    </source>
</evidence>
<comment type="pathway">
    <text evidence="1">Cofactor biosynthesis; tetrahydrofolate biosynthesis; 5,6,7,8-tetrahydrofolate from 7,8-dihydrofolate: step 1/1.</text>
</comment>
<keyword evidence="5" id="KW-0521">NADP</keyword>
<sequence length="166" mass="18587">MKAIVVVDKNWGIGKNNDLLFRLPADMKHFRETTSGKVVVMGSNTLLSFPEGKPLKNRRNIVLWPGGEKREDCVIVGSLQELFGEIGKYPADDVFVVGGAMMYRTLLPYCKEVIATKVDADGGAQVFFEDLDRLPGWSLEMEGEPLETNGYTIRFCVYKNSDVKSF</sequence>
<feature type="domain" description="DHFR" evidence="7">
    <location>
        <begin position="1"/>
        <end position="160"/>
    </location>
</feature>
<dbReference type="PROSITE" id="PS51330">
    <property type="entry name" value="DHFR_2"/>
    <property type="match status" value="1"/>
</dbReference>